<keyword evidence="1" id="KW-1185">Reference proteome</keyword>
<name>A0A915KKL8_ROMCU</name>
<reference evidence="2" key="1">
    <citation type="submission" date="2022-11" db="UniProtKB">
        <authorList>
            <consortium name="WormBaseParasite"/>
        </authorList>
    </citation>
    <scope>IDENTIFICATION</scope>
</reference>
<protein>
    <submittedName>
        <fullName evidence="2">Uncharacterized protein</fullName>
    </submittedName>
</protein>
<dbReference type="WBParaSite" id="nRc.2.0.1.t38567-RA">
    <property type="protein sequence ID" value="nRc.2.0.1.t38567-RA"/>
    <property type="gene ID" value="nRc.2.0.1.g38567"/>
</dbReference>
<organism evidence="1 2">
    <name type="scientific">Romanomermis culicivorax</name>
    <name type="common">Nematode worm</name>
    <dbReference type="NCBI Taxonomy" id="13658"/>
    <lineage>
        <taxon>Eukaryota</taxon>
        <taxon>Metazoa</taxon>
        <taxon>Ecdysozoa</taxon>
        <taxon>Nematoda</taxon>
        <taxon>Enoplea</taxon>
        <taxon>Dorylaimia</taxon>
        <taxon>Mermithida</taxon>
        <taxon>Mermithoidea</taxon>
        <taxon>Mermithidae</taxon>
        <taxon>Romanomermis</taxon>
    </lineage>
</organism>
<dbReference type="AlphaFoldDB" id="A0A915KKL8"/>
<evidence type="ECO:0000313" key="2">
    <source>
        <dbReference type="WBParaSite" id="nRc.2.0.1.t38567-RA"/>
    </source>
</evidence>
<proteinExistence type="predicted"/>
<accession>A0A915KKL8</accession>
<dbReference type="Proteomes" id="UP000887565">
    <property type="component" value="Unplaced"/>
</dbReference>
<sequence length="71" mass="7784">MLMQLLCNLADLTKVVDSEVAPTLGFQSRRGVSCKSSVDSDLLKVIENSALYYGSDLFQSDPSRTADETRP</sequence>
<evidence type="ECO:0000313" key="1">
    <source>
        <dbReference type="Proteomes" id="UP000887565"/>
    </source>
</evidence>